<evidence type="ECO:0000313" key="3">
    <source>
        <dbReference type="EMBL" id="PIT98110.1"/>
    </source>
</evidence>
<dbReference type="PANTHER" id="PTHR43861:SF1">
    <property type="entry name" value="TRANS-ACONITATE 2-METHYLTRANSFERASE"/>
    <property type="match status" value="1"/>
</dbReference>
<sequence>MVTIISSNFLNRLPIEETIRKFAQQFSADTKIIDIGCGSKPYARYFSGQYIGCDHTPGPQVDLVCDSAAIPLPTASFDVVIATQTLEHTDRLQETVKEIQRLLKPGGYCFVSVPLAMKVHAIPQHSHFAPYHNFNPEKIPYWNVDFWRFTKFGLIILFKHFKIVVVKETSGYIGTLAQLINYFFASFNVPYVFIPLYILTNVIGLAADGIIHLVCKKSRAPLLQKFYWLIYASLPLNYILIARKPLPDSDPAVS</sequence>
<keyword evidence="1" id="KW-1133">Transmembrane helix</keyword>
<proteinExistence type="predicted"/>
<dbReference type="PANTHER" id="PTHR43861">
    <property type="entry name" value="TRANS-ACONITATE 2-METHYLTRANSFERASE-RELATED"/>
    <property type="match status" value="1"/>
</dbReference>
<dbReference type="GO" id="GO:0008757">
    <property type="term" value="F:S-adenosylmethionine-dependent methyltransferase activity"/>
    <property type="evidence" value="ECO:0007669"/>
    <property type="project" value="InterPro"/>
</dbReference>
<dbReference type="Gene3D" id="3.40.50.150">
    <property type="entry name" value="Vaccinia Virus protein VP39"/>
    <property type="match status" value="1"/>
</dbReference>
<dbReference type="SUPFAM" id="SSF53335">
    <property type="entry name" value="S-adenosyl-L-methionine-dependent methyltransferases"/>
    <property type="match status" value="1"/>
</dbReference>
<organism evidence="3 4">
    <name type="scientific">Candidatus Andersenbacteria bacterium CG10_big_fil_rev_8_21_14_0_10_54_11</name>
    <dbReference type="NCBI Taxonomy" id="1974485"/>
    <lineage>
        <taxon>Bacteria</taxon>
        <taxon>Candidatus Anderseniibacteriota</taxon>
    </lineage>
</organism>
<keyword evidence="1" id="KW-0472">Membrane</keyword>
<dbReference type="AlphaFoldDB" id="A0A2M6WZC0"/>
<protein>
    <recommendedName>
        <fullName evidence="2">Methyltransferase type 11 domain-containing protein</fullName>
    </recommendedName>
</protein>
<evidence type="ECO:0000256" key="1">
    <source>
        <dbReference type="SAM" id="Phobius"/>
    </source>
</evidence>
<evidence type="ECO:0000313" key="4">
    <source>
        <dbReference type="Proteomes" id="UP000230731"/>
    </source>
</evidence>
<feature type="transmembrane region" description="Helical" evidence="1">
    <location>
        <begin position="191"/>
        <end position="214"/>
    </location>
</feature>
<evidence type="ECO:0000259" key="2">
    <source>
        <dbReference type="Pfam" id="PF08241"/>
    </source>
</evidence>
<dbReference type="Proteomes" id="UP000230731">
    <property type="component" value="Unassembled WGS sequence"/>
</dbReference>
<dbReference type="EMBL" id="PEZP01000031">
    <property type="protein sequence ID" value="PIT98110.1"/>
    <property type="molecule type" value="Genomic_DNA"/>
</dbReference>
<name>A0A2M6WZC0_9BACT</name>
<dbReference type="InterPro" id="IPR013216">
    <property type="entry name" value="Methyltransf_11"/>
</dbReference>
<accession>A0A2M6WZC0</accession>
<keyword evidence="1" id="KW-0812">Transmembrane</keyword>
<reference evidence="4" key="1">
    <citation type="submission" date="2017-09" db="EMBL/GenBank/DDBJ databases">
        <title>Depth-based differentiation of microbial function through sediment-hosted aquifers and enrichment of novel symbionts in the deep terrestrial subsurface.</title>
        <authorList>
            <person name="Probst A.J."/>
            <person name="Ladd B."/>
            <person name="Jarett J.K."/>
            <person name="Geller-Mcgrath D.E."/>
            <person name="Sieber C.M.K."/>
            <person name="Emerson J.B."/>
            <person name="Anantharaman K."/>
            <person name="Thomas B.C."/>
            <person name="Malmstrom R."/>
            <person name="Stieglmeier M."/>
            <person name="Klingl A."/>
            <person name="Woyke T."/>
            <person name="Ryan C.M."/>
            <person name="Banfield J.F."/>
        </authorList>
    </citation>
    <scope>NUCLEOTIDE SEQUENCE [LARGE SCALE GENOMIC DNA]</scope>
</reference>
<gene>
    <name evidence="3" type="ORF">COT71_02510</name>
</gene>
<dbReference type="Pfam" id="PF08241">
    <property type="entry name" value="Methyltransf_11"/>
    <property type="match status" value="1"/>
</dbReference>
<feature type="domain" description="Methyltransferase type 11" evidence="2">
    <location>
        <begin position="34"/>
        <end position="111"/>
    </location>
</feature>
<dbReference type="CDD" id="cd02440">
    <property type="entry name" value="AdoMet_MTases"/>
    <property type="match status" value="1"/>
</dbReference>
<dbReference type="InterPro" id="IPR029063">
    <property type="entry name" value="SAM-dependent_MTases_sf"/>
</dbReference>
<feature type="transmembrane region" description="Helical" evidence="1">
    <location>
        <begin position="226"/>
        <end position="242"/>
    </location>
</feature>
<comment type="caution">
    <text evidence="3">The sequence shown here is derived from an EMBL/GenBank/DDBJ whole genome shotgun (WGS) entry which is preliminary data.</text>
</comment>